<evidence type="ECO:0000313" key="4">
    <source>
        <dbReference type="EMBL" id="BBL80938.1"/>
    </source>
</evidence>
<evidence type="ECO:0000256" key="2">
    <source>
        <dbReference type="PROSITE-ProRule" id="PRU00703"/>
    </source>
</evidence>
<sequence>MTPEVLTVSPQTDVATAARLLIERGVKSLPVVERSRVVGMISRYDLISRLGEDPDFFNPMRRGR</sequence>
<evidence type="ECO:0000256" key="1">
    <source>
        <dbReference type="ARBA" id="ARBA00023122"/>
    </source>
</evidence>
<dbReference type="SUPFAM" id="SSF54631">
    <property type="entry name" value="CBS-domain pair"/>
    <property type="match status" value="1"/>
</dbReference>
<evidence type="ECO:0000259" key="3">
    <source>
        <dbReference type="PROSITE" id="PS51371"/>
    </source>
</evidence>
<dbReference type="PANTHER" id="PTHR43080">
    <property type="entry name" value="CBS DOMAIN-CONTAINING PROTEIN CBSX3, MITOCHONDRIAL"/>
    <property type="match status" value="1"/>
</dbReference>
<dbReference type="InterPro" id="IPR046342">
    <property type="entry name" value="CBS_dom_sf"/>
</dbReference>
<dbReference type="InterPro" id="IPR000644">
    <property type="entry name" value="CBS_dom"/>
</dbReference>
<dbReference type="InterPro" id="IPR051257">
    <property type="entry name" value="Diverse_CBS-Domain"/>
</dbReference>
<dbReference type="Gene3D" id="3.10.580.10">
    <property type="entry name" value="CBS-domain"/>
    <property type="match status" value="1"/>
</dbReference>
<name>A0A510HM98_9ACTN</name>
<reference evidence="4" key="1">
    <citation type="journal article" date="2019" name="Microbiol. Resour. Announc.">
        <title>Complete Genome Sequence of Rubrobacter xylanophilus Strain AA3-22, Isolated from Arima Onsen in Japan.</title>
        <authorList>
            <person name="Tomariguchi N."/>
            <person name="Miyazaki K."/>
        </authorList>
    </citation>
    <scope>NUCLEOTIDE SEQUENCE [LARGE SCALE GENOMIC DNA]</scope>
    <source>
        <strain evidence="4">AA3-22</strain>
    </source>
</reference>
<dbReference type="Proteomes" id="UP000318065">
    <property type="component" value="Chromosome"/>
</dbReference>
<feature type="domain" description="CBS" evidence="3">
    <location>
        <begin position="1"/>
        <end position="56"/>
    </location>
</feature>
<dbReference type="Pfam" id="PF00571">
    <property type="entry name" value="CBS"/>
    <property type="match status" value="1"/>
</dbReference>
<organism evidence="4 5">
    <name type="scientific">Rubrobacter xylanophilus</name>
    <dbReference type="NCBI Taxonomy" id="49319"/>
    <lineage>
        <taxon>Bacteria</taxon>
        <taxon>Bacillati</taxon>
        <taxon>Actinomycetota</taxon>
        <taxon>Rubrobacteria</taxon>
        <taxon>Rubrobacterales</taxon>
        <taxon>Rubrobacteraceae</taxon>
        <taxon>Rubrobacter</taxon>
    </lineage>
</organism>
<accession>A0A510HM98</accession>
<dbReference type="PANTHER" id="PTHR43080:SF2">
    <property type="entry name" value="CBS DOMAIN-CONTAINING PROTEIN"/>
    <property type="match status" value="1"/>
</dbReference>
<dbReference type="RefSeq" id="WP_143528885.1">
    <property type="nucleotide sequence ID" value="NZ_AP019791.1"/>
</dbReference>
<dbReference type="SMART" id="SM00116">
    <property type="entry name" value="CBS"/>
    <property type="match status" value="1"/>
</dbReference>
<keyword evidence="1 2" id="KW-0129">CBS domain</keyword>
<proteinExistence type="predicted"/>
<dbReference type="OrthoDB" id="9799454at2"/>
<dbReference type="PROSITE" id="PS51371">
    <property type="entry name" value="CBS"/>
    <property type="match status" value="1"/>
</dbReference>
<dbReference type="EMBL" id="AP019791">
    <property type="protein sequence ID" value="BBL80938.1"/>
    <property type="molecule type" value="Genomic_DNA"/>
</dbReference>
<evidence type="ECO:0000313" key="5">
    <source>
        <dbReference type="Proteomes" id="UP000318065"/>
    </source>
</evidence>
<protein>
    <recommendedName>
        <fullName evidence="3">CBS domain-containing protein</fullName>
    </recommendedName>
</protein>
<keyword evidence="5" id="KW-1185">Reference proteome</keyword>
<dbReference type="AlphaFoldDB" id="A0A510HM98"/>
<gene>
    <name evidence="4" type="ORF">RxyAA322_27920</name>
</gene>